<organism evidence="1 2">
    <name type="scientific">Geoalkalibacter halelectricus</name>
    <dbReference type="NCBI Taxonomy" id="2847045"/>
    <lineage>
        <taxon>Bacteria</taxon>
        <taxon>Pseudomonadati</taxon>
        <taxon>Thermodesulfobacteriota</taxon>
        <taxon>Desulfuromonadia</taxon>
        <taxon>Desulfuromonadales</taxon>
        <taxon>Geoalkalibacteraceae</taxon>
        <taxon>Geoalkalibacter</taxon>
    </lineage>
</organism>
<reference evidence="1" key="1">
    <citation type="journal article" date="2022" name="Environ. Microbiol.">
        <title>Geoalkalibacter halelectricus SAP #1 sp. nov. possessing extracellular electron transfer and mineral#reducing capabilities from a haloalkaline environment.</title>
        <authorList>
            <person name="Yadav S."/>
            <person name="Singh R."/>
            <person name="Sundharam S.S."/>
            <person name="Chaudhary S."/>
            <person name="Krishnamurthi S."/>
            <person name="Patil S.A."/>
        </authorList>
    </citation>
    <scope>NUCLEOTIDE SEQUENCE</scope>
    <source>
        <strain evidence="1">SAP-1</strain>
    </source>
</reference>
<dbReference type="RefSeq" id="WP_260749734.1">
    <property type="nucleotide sequence ID" value="NZ_CP092109.1"/>
</dbReference>
<dbReference type="Proteomes" id="UP001060414">
    <property type="component" value="Chromosome"/>
</dbReference>
<proteinExistence type="predicted"/>
<evidence type="ECO:0000313" key="2">
    <source>
        <dbReference type="Proteomes" id="UP001060414"/>
    </source>
</evidence>
<protein>
    <submittedName>
        <fullName evidence="1">Uncharacterized protein</fullName>
    </submittedName>
</protein>
<evidence type="ECO:0000313" key="1">
    <source>
        <dbReference type="EMBL" id="UWZ81359.1"/>
    </source>
</evidence>
<accession>A0ABY5ZS60</accession>
<keyword evidence="2" id="KW-1185">Reference proteome</keyword>
<name>A0ABY5ZS60_9BACT</name>
<sequence length="118" mass="13557">MTIEVRDLSRRYFGDYHKVVLEVTCRLPLRSALFAGDGDPEQALRAARAALGDEARTQMRLERMGVPGASLEAVRSALWDSFTRTTLRYMQRDDYPLRLVRSLVAKRRQTRPPLRPVP</sequence>
<dbReference type="EMBL" id="CP092109">
    <property type="protein sequence ID" value="UWZ81359.1"/>
    <property type="molecule type" value="Genomic_DNA"/>
</dbReference>
<gene>
    <name evidence="1" type="ORF">L9S41_08190</name>
</gene>